<dbReference type="PANTHER" id="PTHR30537">
    <property type="entry name" value="HTH-TYPE TRANSCRIPTIONAL REGULATOR"/>
    <property type="match status" value="1"/>
</dbReference>
<dbReference type="OrthoDB" id="5526340at2"/>
<evidence type="ECO:0000259" key="5">
    <source>
        <dbReference type="PROSITE" id="PS50931"/>
    </source>
</evidence>
<dbReference type="PANTHER" id="PTHR30537:SF74">
    <property type="entry name" value="HTH-TYPE TRANSCRIPTIONAL REGULATOR TRPI"/>
    <property type="match status" value="1"/>
</dbReference>
<dbReference type="Proteomes" id="UP000318405">
    <property type="component" value="Unassembled WGS sequence"/>
</dbReference>
<comment type="similarity">
    <text evidence="1">Belongs to the LysR transcriptional regulatory family.</text>
</comment>
<dbReference type="Gene3D" id="3.40.190.10">
    <property type="entry name" value="Periplasmic binding protein-like II"/>
    <property type="match status" value="2"/>
</dbReference>
<keyword evidence="2" id="KW-0805">Transcription regulation</keyword>
<keyword evidence="7" id="KW-1185">Reference proteome</keyword>
<keyword evidence="4" id="KW-0804">Transcription</keyword>
<dbReference type="PROSITE" id="PS50931">
    <property type="entry name" value="HTH_LYSR"/>
    <property type="match status" value="1"/>
</dbReference>
<evidence type="ECO:0000256" key="1">
    <source>
        <dbReference type="ARBA" id="ARBA00009437"/>
    </source>
</evidence>
<dbReference type="InterPro" id="IPR036388">
    <property type="entry name" value="WH-like_DNA-bd_sf"/>
</dbReference>
<organism evidence="6 7">
    <name type="scientific">Verticiella sediminum</name>
    <dbReference type="NCBI Taxonomy" id="1247510"/>
    <lineage>
        <taxon>Bacteria</taxon>
        <taxon>Pseudomonadati</taxon>
        <taxon>Pseudomonadota</taxon>
        <taxon>Betaproteobacteria</taxon>
        <taxon>Burkholderiales</taxon>
        <taxon>Alcaligenaceae</taxon>
        <taxon>Verticiella</taxon>
    </lineage>
</organism>
<dbReference type="InterPro" id="IPR036390">
    <property type="entry name" value="WH_DNA-bd_sf"/>
</dbReference>
<dbReference type="AlphaFoldDB" id="A0A556AJQ5"/>
<dbReference type="Pfam" id="PF00126">
    <property type="entry name" value="HTH_1"/>
    <property type="match status" value="1"/>
</dbReference>
<dbReference type="InterPro" id="IPR000847">
    <property type="entry name" value="LysR_HTH_N"/>
</dbReference>
<dbReference type="InterPro" id="IPR005119">
    <property type="entry name" value="LysR_subst-bd"/>
</dbReference>
<proteinExistence type="inferred from homology"/>
<accession>A0A556AJQ5</accession>
<dbReference type="CDD" id="cd08432">
    <property type="entry name" value="PBP2_GcdR_TrpI_HvrB_AmpR_like"/>
    <property type="match status" value="1"/>
</dbReference>
<dbReference type="PRINTS" id="PR00039">
    <property type="entry name" value="HTHLYSR"/>
</dbReference>
<evidence type="ECO:0000313" key="7">
    <source>
        <dbReference type="Proteomes" id="UP000318405"/>
    </source>
</evidence>
<protein>
    <submittedName>
        <fullName evidence="6">LysR family transcriptional regulator</fullName>
    </submittedName>
</protein>
<sequence>MRIPPLPALRAFLAACRAGSYSAAGEELGLTHGAISRQIQALEAWLGQRLFERSGQRMVATPHALAFAQEVGVALERIDAAARRYGKGSATSLLRVSAPATFAMRWLHPRLPMFHARHPGIQVQVVTATTQQLALSGSFDLAIRVGVYSQAHFTAVAFLDEWHTIIAAPALLARSPLESPDDLHAHLLLDTETRPGLWQQWFNAAGLRDTRELRYQRYDHFYVTHAALLDGLGVGIGPLPTLGKDVEAGRLTLPFPEIVTASQRYLSLTPVGLPKTVAHRHFEAWLVEEGALAGDD</sequence>
<comment type="caution">
    <text evidence="6">The sequence shown here is derived from an EMBL/GenBank/DDBJ whole genome shotgun (WGS) entry which is preliminary data.</text>
</comment>
<evidence type="ECO:0000256" key="4">
    <source>
        <dbReference type="ARBA" id="ARBA00023163"/>
    </source>
</evidence>
<dbReference type="Gene3D" id="1.10.10.10">
    <property type="entry name" value="Winged helix-like DNA-binding domain superfamily/Winged helix DNA-binding domain"/>
    <property type="match status" value="1"/>
</dbReference>
<gene>
    <name evidence="6" type="ORF">FOZ76_15280</name>
</gene>
<dbReference type="EMBL" id="VLTJ01000029">
    <property type="protein sequence ID" value="TSH93109.1"/>
    <property type="molecule type" value="Genomic_DNA"/>
</dbReference>
<dbReference type="GO" id="GO:0043565">
    <property type="term" value="F:sequence-specific DNA binding"/>
    <property type="evidence" value="ECO:0007669"/>
    <property type="project" value="TreeGrafter"/>
</dbReference>
<dbReference type="SUPFAM" id="SSF46785">
    <property type="entry name" value="Winged helix' DNA-binding domain"/>
    <property type="match status" value="1"/>
</dbReference>
<name>A0A556AJQ5_9BURK</name>
<evidence type="ECO:0000313" key="6">
    <source>
        <dbReference type="EMBL" id="TSH93109.1"/>
    </source>
</evidence>
<reference evidence="6 7" key="1">
    <citation type="submission" date="2019-07" db="EMBL/GenBank/DDBJ databases">
        <title>Qingshengfaniella alkalisoli gen. nov., sp. nov., isolated from saline soil.</title>
        <authorList>
            <person name="Xu L."/>
            <person name="Huang X.-X."/>
            <person name="Sun J.-Q."/>
        </authorList>
    </citation>
    <scope>NUCLEOTIDE SEQUENCE [LARGE SCALE GENOMIC DNA]</scope>
    <source>
        <strain evidence="6 7">DSM 27279</strain>
    </source>
</reference>
<feature type="domain" description="HTH lysR-type" evidence="5">
    <location>
        <begin position="4"/>
        <end position="61"/>
    </location>
</feature>
<keyword evidence="3" id="KW-0238">DNA-binding</keyword>
<dbReference type="SUPFAM" id="SSF53850">
    <property type="entry name" value="Periplasmic binding protein-like II"/>
    <property type="match status" value="1"/>
</dbReference>
<evidence type="ECO:0000256" key="3">
    <source>
        <dbReference type="ARBA" id="ARBA00023125"/>
    </source>
</evidence>
<dbReference type="GO" id="GO:0003700">
    <property type="term" value="F:DNA-binding transcription factor activity"/>
    <property type="evidence" value="ECO:0007669"/>
    <property type="project" value="InterPro"/>
</dbReference>
<dbReference type="GO" id="GO:0006351">
    <property type="term" value="P:DNA-templated transcription"/>
    <property type="evidence" value="ECO:0007669"/>
    <property type="project" value="TreeGrafter"/>
</dbReference>
<dbReference type="Pfam" id="PF03466">
    <property type="entry name" value="LysR_substrate"/>
    <property type="match status" value="1"/>
</dbReference>
<evidence type="ECO:0000256" key="2">
    <source>
        <dbReference type="ARBA" id="ARBA00023015"/>
    </source>
</evidence>
<dbReference type="InterPro" id="IPR058163">
    <property type="entry name" value="LysR-type_TF_proteobact-type"/>
</dbReference>